<reference evidence="2 3" key="1">
    <citation type="submission" date="2023-06" db="EMBL/GenBank/DDBJ databases">
        <authorList>
            <person name="Oyuntsetseg B."/>
            <person name="Kim S.B."/>
        </authorList>
    </citation>
    <scope>NUCLEOTIDE SEQUENCE [LARGE SCALE GENOMIC DNA]</scope>
    <source>
        <strain evidence="2 3">4-36</strain>
    </source>
</reference>
<dbReference type="Proteomes" id="UP001239397">
    <property type="component" value="Chromosome"/>
</dbReference>
<feature type="chain" id="PRO_5040735951" description="Secreted protein" evidence="1">
    <location>
        <begin position="22"/>
        <end position="105"/>
    </location>
</feature>
<evidence type="ECO:0008006" key="4">
    <source>
        <dbReference type="Google" id="ProtNLM"/>
    </source>
</evidence>
<evidence type="ECO:0000313" key="3">
    <source>
        <dbReference type="Proteomes" id="UP001239397"/>
    </source>
</evidence>
<protein>
    <recommendedName>
        <fullName evidence="4">Secreted protein</fullName>
    </recommendedName>
</protein>
<dbReference type="AlphaFoldDB" id="A0A9Y2JSW0"/>
<keyword evidence="1" id="KW-0732">Signal</keyword>
<feature type="signal peptide" evidence="1">
    <location>
        <begin position="1"/>
        <end position="21"/>
    </location>
</feature>
<keyword evidence="3" id="KW-1185">Reference proteome</keyword>
<dbReference type="KEGG" id="amog:QRX60_04150"/>
<organism evidence="2 3">
    <name type="scientific">Amycolatopsis mongoliensis</name>
    <dbReference type="NCBI Taxonomy" id="715475"/>
    <lineage>
        <taxon>Bacteria</taxon>
        <taxon>Bacillati</taxon>
        <taxon>Actinomycetota</taxon>
        <taxon>Actinomycetes</taxon>
        <taxon>Pseudonocardiales</taxon>
        <taxon>Pseudonocardiaceae</taxon>
        <taxon>Amycolatopsis</taxon>
    </lineage>
</organism>
<sequence length="105" mass="10726">MKRISLAIAIGLAAAALPVIASPASAITCGTQWTQGSSGPNARDYQWGNCGTTATKIKAYSLTYGGAFKTLIGEKCVPAGAVVPLGRTTDWRVLSYTGEDTGAGC</sequence>
<proteinExistence type="predicted"/>
<gene>
    <name evidence="2" type="ORF">QRX60_04150</name>
</gene>
<evidence type="ECO:0000256" key="1">
    <source>
        <dbReference type="SAM" id="SignalP"/>
    </source>
</evidence>
<evidence type="ECO:0000313" key="2">
    <source>
        <dbReference type="EMBL" id="WIY03066.1"/>
    </source>
</evidence>
<dbReference type="EMBL" id="CP127295">
    <property type="protein sequence ID" value="WIY03066.1"/>
    <property type="molecule type" value="Genomic_DNA"/>
</dbReference>
<name>A0A9Y2JSW0_9PSEU</name>
<accession>A0A9Y2JSW0</accession>
<dbReference type="RefSeq" id="WP_285999467.1">
    <property type="nucleotide sequence ID" value="NZ_CP127295.1"/>
</dbReference>